<protein>
    <submittedName>
        <fullName evidence="1">Uncharacterized protein</fullName>
    </submittedName>
</protein>
<dbReference type="EMBL" id="LR797331">
    <property type="protein sequence ID" value="CAB4203547.1"/>
    <property type="molecule type" value="Genomic_DNA"/>
</dbReference>
<proteinExistence type="predicted"/>
<sequence>MSKPDNSALLATLARIRGVAREEHFKAGGTLASWRGVKQVTRNAKREAGRKACRGRVQ</sequence>
<organism evidence="1">
    <name type="scientific">uncultured Caudovirales phage</name>
    <dbReference type="NCBI Taxonomy" id="2100421"/>
    <lineage>
        <taxon>Viruses</taxon>
        <taxon>Duplodnaviria</taxon>
        <taxon>Heunggongvirae</taxon>
        <taxon>Uroviricota</taxon>
        <taxon>Caudoviricetes</taxon>
        <taxon>Peduoviridae</taxon>
        <taxon>Maltschvirus</taxon>
        <taxon>Maltschvirus maltsch</taxon>
    </lineage>
</organism>
<evidence type="ECO:0000313" key="1">
    <source>
        <dbReference type="EMBL" id="CAB4203547.1"/>
    </source>
</evidence>
<name>A0A6J5S0Q2_9CAUD</name>
<accession>A0A6J5S0Q2</accession>
<reference evidence="1" key="1">
    <citation type="submission" date="2020-05" db="EMBL/GenBank/DDBJ databases">
        <authorList>
            <person name="Chiriac C."/>
            <person name="Salcher M."/>
            <person name="Ghai R."/>
            <person name="Kavagutti S V."/>
        </authorList>
    </citation>
    <scope>NUCLEOTIDE SEQUENCE</scope>
</reference>
<gene>
    <name evidence="1" type="ORF">UFOVP1382_159</name>
</gene>